<dbReference type="InterPro" id="IPR027417">
    <property type="entry name" value="P-loop_NTPase"/>
</dbReference>
<gene>
    <name evidence="1" type="ORF">H9746_02095</name>
</gene>
<comment type="caution">
    <text evidence="1">The sequence shown here is derived from an EMBL/GenBank/DDBJ whole genome shotgun (WGS) entry which is preliminary data.</text>
</comment>
<dbReference type="SUPFAM" id="SSF52540">
    <property type="entry name" value="P-loop containing nucleoside triphosphate hydrolases"/>
    <property type="match status" value="1"/>
</dbReference>
<evidence type="ECO:0000313" key="1">
    <source>
        <dbReference type="EMBL" id="HIV61628.1"/>
    </source>
</evidence>
<reference evidence="1" key="2">
    <citation type="submission" date="2021-04" db="EMBL/GenBank/DDBJ databases">
        <authorList>
            <person name="Gilroy R."/>
        </authorList>
    </citation>
    <scope>NUCLEOTIDE SEQUENCE</scope>
    <source>
        <strain evidence="1">CHK193-4272</strain>
    </source>
</reference>
<sequence>MKIYVINGSGGTGKDTVCEVAAKYYKVRNISSITPIVEIAKFAGWNGEKTDEARRLLARLKEVFTEYNDLSLNYCVSEANEFLKSDEQIMFVHIREPKEIERFKKKINCNTILVRRHSITDGKIYGNSADDEVENYDYDYIIENDGDLNDLENKVKNFFEKQVIR</sequence>
<proteinExistence type="predicted"/>
<protein>
    <submittedName>
        <fullName evidence="1">Uncharacterized protein</fullName>
    </submittedName>
</protein>
<dbReference type="AlphaFoldDB" id="A0A9D1PHP9"/>
<dbReference type="Gene3D" id="3.40.50.300">
    <property type="entry name" value="P-loop containing nucleotide triphosphate hydrolases"/>
    <property type="match status" value="1"/>
</dbReference>
<evidence type="ECO:0000313" key="2">
    <source>
        <dbReference type="Proteomes" id="UP000886808"/>
    </source>
</evidence>
<organism evidence="1 2">
    <name type="scientific">Candidatus Butyricicoccus avistercoris</name>
    <dbReference type="NCBI Taxonomy" id="2838518"/>
    <lineage>
        <taxon>Bacteria</taxon>
        <taxon>Bacillati</taxon>
        <taxon>Bacillota</taxon>
        <taxon>Clostridia</taxon>
        <taxon>Eubacteriales</taxon>
        <taxon>Butyricicoccaceae</taxon>
        <taxon>Butyricicoccus</taxon>
    </lineage>
</organism>
<dbReference type="EMBL" id="DXIE01000016">
    <property type="protein sequence ID" value="HIV61628.1"/>
    <property type="molecule type" value="Genomic_DNA"/>
</dbReference>
<dbReference type="Proteomes" id="UP000886808">
    <property type="component" value="Unassembled WGS sequence"/>
</dbReference>
<reference evidence="1" key="1">
    <citation type="journal article" date="2021" name="PeerJ">
        <title>Extensive microbial diversity within the chicken gut microbiome revealed by metagenomics and culture.</title>
        <authorList>
            <person name="Gilroy R."/>
            <person name="Ravi A."/>
            <person name="Getino M."/>
            <person name="Pursley I."/>
            <person name="Horton D.L."/>
            <person name="Alikhan N.F."/>
            <person name="Baker D."/>
            <person name="Gharbi K."/>
            <person name="Hall N."/>
            <person name="Watson M."/>
            <person name="Adriaenssens E.M."/>
            <person name="Foster-Nyarko E."/>
            <person name="Jarju S."/>
            <person name="Secka A."/>
            <person name="Antonio M."/>
            <person name="Oren A."/>
            <person name="Chaudhuri R.R."/>
            <person name="La Ragione R."/>
            <person name="Hildebrand F."/>
            <person name="Pallen M.J."/>
        </authorList>
    </citation>
    <scope>NUCLEOTIDE SEQUENCE</scope>
    <source>
        <strain evidence="1">CHK193-4272</strain>
    </source>
</reference>
<name>A0A9D1PHP9_9FIRM</name>
<accession>A0A9D1PHP9</accession>